<evidence type="ECO:0000256" key="7">
    <source>
        <dbReference type="ARBA" id="ARBA00024348"/>
    </source>
</evidence>
<evidence type="ECO:0000256" key="8">
    <source>
        <dbReference type="RuleBase" id="RU003346"/>
    </source>
</evidence>
<dbReference type="InterPro" id="IPR020846">
    <property type="entry name" value="MFS_dom"/>
</dbReference>
<gene>
    <name evidence="11" type="ORF">ILUMI_22921</name>
</gene>
<evidence type="ECO:0000256" key="9">
    <source>
        <dbReference type="SAM" id="Phobius"/>
    </source>
</evidence>
<dbReference type="SUPFAM" id="SSF103473">
    <property type="entry name" value="MFS general substrate transporter"/>
    <property type="match status" value="1"/>
</dbReference>
<evidence type="ECO:0000256" key="5">
    <source>
        <dbReference type="ARBA" id="ARBA00023136"/>
    </source>
</evidence>
<keyword evidence="6" id="KW-0325">Glycoprotein</keyword>
<feature type="transmembrane region" description="Helical" evidence="9">
    <location>
        <begin position="437"/>
        <end position="455"/>
    </location>
</feature>
<dbReference type="PROSITE" id="PS00217">
    <property type="entry name" value="SUGAR_TRANSPORT_2"/>
    <property type="match status" value="1"/>
</dbReference>
<feature type="transmembrane region" description="Helical" evidence="9">
    <location>
        <begin position="330"/>
        <end position="352"/>
    </location>
</feature>
<feature type="transmembrane region" description="Helical" evidence="9">
    <location>
        <begin position="372"/>
        <end position="392"/>
    </location>
</feature>
<dbReference type="Gene3D" id="1.20.1250.20">
    <property type="entry name" value="MFS general substrate transporter like domains"/>
    <property type="match status" value="1"/>
</dbReference>
<keyword evidence="2" id="KW-1003">Cell membrane</keyword>
<keyword evidence="12" id="KW-1185">Reference proteome</keyword>
<feature type="domain" description="Major facilitator superfamily (MFS) profile" evidence="10">
    <location>
        <begin position="34"/>
        <end position="459"/>
    </location>
</feature>
<dbReference type="PROSITE" id="PS00216">
    <property type="entry name" value="SUGAR_TRANSPORT_1"/>
    <property type="match status" value="1"/>
</dbReference>
<name>A0A8K0CCY8_IGNLU</name>
<dbReference type="PANTHER" id="PTHR48021">
    <property type="match status" value="1"/>
</dbReference>
<feature type="transmembrane region" description="Helical" evidence="9">
    <location>
        <begin position="99"/>
        <end position="117"/>
    </location>
</feature>
<dbReference type="InterPro" id="IPR005828">
    <property type="entry name" value="MFS_sugar_transport-like"/>
</dbReference>
<dbReference type="GO" id="GO:0022857">
    <property type="term" value="F:transmembrane transporter activity"/>
    <property type="evidence" value="ECO:0007669"/>
    <property type="project" value="InterPro"/>
</dbReference>
<accession>A0A8K0CCY8</accession>
<feature type="transmembrane region" description="Helical" evidence="9">
    <location>
        <begin position="123"/>
        <end position="145"/>
    </location>
</feature>
<feature type="transmembrane region" description="Helical" evidence="9">
    <location>
        <begin position="72"/>
        <end position="92"/>
    </location>
</feature>
<feature type="transmembrane region" description="Helical" evidence="9">
    <location>
        <begin position="28"/>
        <end position="52"/>
    </location>
</feature>
<dbReference type="InterPro" id="IPR050549">
    <property type="entry name" value="MFS_Trehalose_Transporter"/>
</dbReference>
<dbReference type="Proteomes" id="UP000801492">
    <property type="component" value="Unassembled WGS sequence"/>
</dbReference>
<evidence type="ECO:0000256" key="6">
    <source>
        <dbReference type="ARBA" id="ARBA00023180"/>
    </source>
</evidence>
<feature type="transmembrane region" description="Helical" evidence="9">
    <location>
        <begin position="303"/>
        <end position="323"/>
    </location>
</feature>
<dbReference type="AlphaFoldDB" id="A0A8K0CCY8"/>
<dbReference type="PANTHER" id="PTHR48021:SF1">
    <property type="entry name" value="GH07001P-RELATED"/>
    <property type="match status" value="1"/>
</dbReference>
<evidence type="ECO:0000313" key="12">
    <source>
        <dbReference type="Proteomes" id="UP000801492"/>
    </source>
</evidence>
<dbReference type="InterPro" id="IPR036259">
    <property type="entry name" value="MFS_trans_sf"/>
</dbReference>
<evidence type="ECO:0000256" key="1">
    <source>
        <dbReference type="ARBA" id="ARBA00004651"/>
    </source>
</evidence>
<dbReference type="GO" id="GO:0005886">
    <property type="term" value="C:plasma membrane"/>
    <property type="evidence" value="ECO:0007669"/>
    <property type="project" value="UniProtKB-SubCell"/>
</dbReference>
<protein>
    <recommendedName>
        <fullName evidence="10">Major facilitator superfamily (MFS) profile domain-containing protein</fullName>
    </recommendedName>
</protein>
<dbReference type="PRINTS" id="PR00171">
    <property type="entry name" value="SUGRTRNSPORT"/>
</dbReference>
<evidence type="ECO:0000256" key="3">
    <source>
        <dbReference type="ARBA" id="ARBA00022692"/>
    </source>
</evidence>
<keyword evidence="8" id="KW-0813">Transport</keyword>
<dbReference type="InterPro" id="IPR005829">
    <property type="entry name" value="Sugar_transporter_CS"/>
</dbReference>
<dbReference type="NCBIfam" id="TIGR00879">
    <property type="entry name" value="SP"/>
    <property type="match status" value="1"/>
</dbReference>
<feature type="transmembrane region" description="Helical" evidence="9">
    <location>
        <begin position="157"/>
        <end position="177"/>
    </location>
</feature>
<dbReference type="Pfam" id="PF00083">
    <property type="entry name" value="Sugar_tr"/>
    <property type="match status" value="1"/>
</dbReference>
<comment type="subcellular location">
    <subcellularLocation>
        <location evidence="1">Cell membrane</location>
        <topology evidence="1">Multi-pass membrane protein</topology>
    </subcellularLocation>
</comment>
<keyword evidence="5 9" id="KW-0472">Membrane</keyword>
<feature type="transmembrane region" description="Helical" evidence="9">
    <location>
        <begin position="183"/>
        <end position="201"/>
    </location>
</feature>
<dbReference type="PROSITE" id="PS50850">
    <property type="entry name" value="MFS"/>
    <property type="match status" value="1"/>
</dbReference>
<dbReference type="FunFam" id="1.20.1250.20:FF:000055">
    <property type="entry name" value="Facilitated trehalose transporter Tret1-2 homolog"/>
    <property type="match status" value="1"/>
</dbReference>
<feature type="transmembrane region" description="Helical" evidence="9">
    <location>
        <begin position="404"/>
        <end position="425"/>
    </location>
</feature>
<organism evidence="11 12">
    <name type="scientific">Ignelater luminosus</name>
    <name type="common">Cucubano</name>
    <name type="synonym">Pyrophorus luminosus</name>
    <dbReference type="NCBI Taxonomy" id="2038154"/>
    <lineage>
        <taxon>Eukaryota</taxon>
        <taxon>Metazoa</taxon>
        <taxon>Ecdysozoa</taxon>
        <taxon>Arthropoda</taxon>
        <taxon>Hexapoda</taxon>
        <taxon>Insecta</taxon>
        <taxon>Pterygota</taxon>
        <taxon>Neoptera</taxon>
        <taxon>Endopterygota</taxon>
        <taxon>Coleoptera</taxon>
        <taxon>Polyphaga</taxon>
        <taxon>Elateriformia</taxon>
        <taxon>Elateroidea</taxon>
        <taxon>Elateridae</taxon>
        <taxon>Agrypninae</taxon>
        <taxon>Pyrophorini</taxon>
        <taxon>Ignelater</taxon>
    </lineage>
</organism>
<keyword evidence="3 9" id="KW-0812">Transmembrane</keyword>
<evidence type="ECO:0000313" key="11">
    <source>
        <dbReference type="EMBL" id="KAF2883251.1"/>
    </source>
</evidence>
<dbReference type="InterPro" id="IPR003663">
    <property type="entry name" value="Sugar/inositol_transpt"/>
</dbReference>
<evidence type="ECO:0000256" key="2">
    <source>
        <dbReference type="ARBA" id="ARBA00022475"/>
    </source>
</evidence>
<evidence type="ECO:0000259" key="10">
    <source>
        <dbReference type="PROSITE" id="PS50850"/>
    </source>
</evidence>
<feature type="transmembrane region" description="Helical" evidence="9">
    <location>
        <begin position="266"/>
        <end position="291"/>
    </location>
</feature>
<sequence length="480" mass="52675">MSIIELGEIEKCLQTKSFSRKGKKLPQFITAGSVCLGAVAAGAVLGWTGNISEELKDGKLNDIKIDDFELKWIGSCATLGAMVVCFPSGIICEKLGRKLPLLLLTILFIGGWLFIIFSNSVGMIYIGRFITGMATGAFLVLSPLYMSEIAEKELRGALVTIGMLISLGILLSFIISYVVSLKLYTIITAALPLLFAITFLFQPETPMYDMKQGREAEARTTLIRLRGSSYDVNSELEEIKAAIAQNEQNQISFVDSIKKRSTKKAAVISFSLMFFQQAGGINAVIFYSSYILKSSGAEINPKIATVIIGIVQVIATLISSLVVDKLGRRTLWIGSNLVMAIGLITLGIFITLSDRSLVLPQTLTNLNFIPLLSISLYVLAFNFGCGPIPWTMSAELFPPEIKGIAIAAASIINWFAAFLITNFYFDVKKATGGDVTFYIFSMFCIIGTVFVFFVVPETKGKSLYEIQRELNEEKKLLEKD</sequence>
<comment type="similarity">
    <text evidence="7">Belongs to the major facilitator superfamily. Sugar transporter (TC 2.A.1.1) family. Trehalose transporter subfamily.</text>
</comment>
<keyword evidence="4 9" id="KW-1133">Transmembrane helix</keyword>
<proteinExistence type="inferred from homology"/>
<evidence type="ECO:0000256" key="4">
    <source>
        <dbReference type="ARBA" id="ARBA00022989"/>
    </source>
</evidence>
<comment type="caution">
    <text evidence="11">The sequence shown here is derived from an EMBL/GenBank/DDBJ whole genome shotgun (WGS) entry which is preliminary data.</text>
</comment>
<dbReference type="EMBL" id="VTPC01090522">
    <property type="protein sequence ID" value="KAF2883251.1"/>
    <property type="molecule type" value="Genomic_DNA"/>
</dbReference>
<dbReference type="OrthoDB" id="6760699at2759"/>
<reference evidence="11" key="1">
    <citation type="submission" date="2019-08" db="EMBL/GenBank/DDBJ databases">
        <title>The genome of the North American firefly Photinus pyralis.</title>
        <authorList>
            <consortium name="Photinus pyralis genome working group"/>
            <person name="Fallon T.R."/>
            <person name="Sander Lower S.E."/>
            <person name="Weng J.-K."/>
        </authorList>
    </citation>
    <scope>NUCLEOTIDE SEQUENCE</scope>
    <source>
        <strain evidence="11">TRF0915ILg1</strain>
        <tissue evidence="11">Whole body</tissue>
    </source>
</reference>